<accession>A0A3B0CDK6</accession>
<gene>
    <name evidence="1" type="ORF">D7Z94_01925</name>
</gene>
<dbReference type="AlphaFoldDB" id="A0A3B0CDK6"/>
<reference evidence="1 2" key="1">
    <citation type="submission" date="2018-10" db="EMBL/GenBank/DDBJ databases">
        <title>Ulvibacterium marinum gen. nov., sp. nov., a novel marine bacterium of the family Flavobacteriaceae, isolated from a culture of the green alga Ulva prolifera.</title>
        <authorList>
            <person name="Zhang Z."/>
        </authorList>
    </citation>
    <scope>NUCLEOTIDE SEQUENCE [LARGE SCALE GENOMIC DNA]</scope>
    <source>
        <strain evidence="1 2">CCMM003</strain>
    </source>
</reference>
<protein>
    <submittedName>
        <fullName evidence="1">Uncharacterized protein</fullName>
    </submittedName>
</protein>
<keyword evidence="2" id="KW-1185">Reference proteome</keyword>
<dbReference type="EMBL" id="RBCJ01000001">
    <property type="protein sequence ID" value="RKN82624.1"/>
    <property type="molecule type" value="Genomic_DNA"/>
</dbReference>
<sequence length="520" mass="59786">MTKRKGLSLYFFLLFALTIIAQEIPIQHVLGEKYNDRYKYSNLLTIAKDGEGGSVLVRSYYQGIVLRPKGYFVERYDENLQLVSEYNYKLKNANFVDGYVRNGQVYLLFLDYNYTTQAYDYTIHRSPISEYNFTTETLLSIPSKEVRNPLDKNYYNRNFSSGFTTSVLFDQAKSGFAITTHFKKGKNNKHFIYVFNAKLEKLIEHDFSAEVEEKNYAFENVAFSKNMDKAFLIGKSYFKKRRFNALERKFQYELVQVSREGGKTQTFDSPGKFSEGLIPLVAGDKILCVGFYADRKNNRYNGLAYFELVSGSLQLVSKKYNPFSEQFMMDKFGRDDDKEIKNLVFKNATINPDGSILFDAEEYFMTSSVQANSSGGRVKIERFHHNDIVSAKLDANGDVLWTRNINKSEVTQGDGAYASYSSYVHKGDTYFFLSTSSENPQLLSGERLLFKQGLSRNRNVFVIKLDTNGHISYEKLIDDKEARLPLMVSKPLINKSDDALLFYAKRGSKKQLAKVSIEGR</sequence>
<proteinExistence type="predicted"/>
<dbReference type="RefSeq" id="WP_120709814.1">
    <property type="nucleotide sequence ID" value="NZ_CANMKH010000001.1"/>
</dbReference>
<organism evidence="1 2">
    <name type="scientific">Ulvibacterium marinum</name>
    <dbReference type="NCBI Taxonomy" id="2419782"/>
    <lineage>
        <taxon>Bacteria</taxon>
        <taxon>Pseudomonadati</taxon>
        <taxon>Bacteroidota</taxon>
        <taxon>Flavobacteriia</taxon>
        <taxon>Flavobacteriales</taxon>
        <taxon>Flavobacteriaceae</taxon>
        <taxon>Ulvibacterium</taxon>
    </lineage>
</organism>
<dbReference type="OrthoDB" id="1403331at2"/>
<dbReference type="Proteomes" id="UP000276603">
    <property type="component" value="Unassembled WGS sequence"/>
</dbReference>
<name>A0A3B0CDK6_9FLAO</name>
<evidence type="ECO:0000313" key="1">
    <source>
        <dbReference type="EMBL" id="RKN82624.1"/>
    </source>
</evidence>
<evidence type="ECO:0000313" key="2">
    <source>
        <dbReference type="Proteomes" id="UP000276603"/>
    </source>
</evidence>
<comment type="caution">
    <text evidence="1">The sequence shown here is derived from an EMBL/GenBank/DDBJ whole genome shotgun (WGS) entry which is preliminary data.</text>
</comment>